<sequence length="666" mass="74132">ACTTCRALKKRCNGERPWCQNCLGKDTPCEYPKHRKDRLQLSLERNRDMTNLLLSLRSRVVSDDCQRVPSLPNKSKISDFDPDTKQSSQRQTFPALDSLHGETDVSAEVGSEGEADIIDEDLLGDEENRAIGFVGPGSEQRWLRRLQEEAKGPKRASLDASRRHQEKDASSPVRIASSTFYLDNAGIDIDYTIDAYGMPPMDTARRLFDAYMDTVHDSFPILPKTSFTDQFQQYCASVARGRPISVPEKWLATLNLVFAIGAQYLHLTDAVWRAGQWGHEIYHYRAHVLGIMGSPLVSNPDLMQVQITALLGFYFMSIGRVNRAWIVSGISLRMSCALGLHVRNEDPTATATQKEALLYTWWALYSLEGNLNDIAGRPSFIGADYCTAPLPLPLSTEQLSDADMVASSSIQYRPSAVGRVPWKTELPASTRANIDTPLPTSSEPSNAGSYLKSKARIGMITNRALTDLYSPRTVVASWKDVQHSITGFLEELEAWVASLPTAFNFSLPQPTAGFIRERRILEMHYFGTKILITRPCLCRVDSRIKNQSKTSDTFNKRAARSCTEAAIAMSETLPEVAVASYLYQTGPWWAVVHNLMQALIVLIIELSYGTVHIPEGGQAILPSIKKLIRWLRAMSGNNQVAARAYCLAFDVLQKAASQLDADISDL</sequence>
<dbReference type="SMART" id="SM00906">
    <property type="entry name" value="Fungal_trans"/>
    <property type="match status" value="1"/>
</dbReference>
<dbReference type="InterPro" id="IPR007219">
    <property type="entry name" value="XnlR_reg_dom"/>
</dbReference>
<keyword evidence="2" id="KW-0539">Nucleus</keyword>
<proteinExistence type="predicted"/>
<dbReference type="Pfam" id="PF04082">
    <property type="entry name" value="Fungal_trans"/>
    <property type="match status" value="1"/>
</dbReference>
<accession>A0A6A5YKG1</accession>
<keyword evidence="1" id="KW-0479">Metal-binding</keyword>
<feature type="region of interest" description="Disordered" evidence="3">
    <location>
        <begin position="65"/>
        <end position="91"/>
    </location>
</feature>
<dbReference type="OrthoDB" id="424974at2759"/>
<dbReference type="InterPro" id="IPR001138">
    <property type="entry name" value="Zn2Cys6_DnaBD"/>
</dbReference>
<dbReference type="GO" id="GO:0008270">
    <property type="term" value="F:zinc ion binding"/>
    <property type="evidence" value="ECO:0007669"/>
    <property type="project" value="InterPro"/>
</dbReference>
<feature type="compositionally biased region" description="Basic and acidic residues" evidence="3">
    <location>
        <begin position="149"/>
        <end position="169"/>
    </location>
</feature>
<dbReference type="GO" id="GO:0003677">
    <property type="term" value="F:DNA binding"/>
    <property type="evidence" value="ECO:0007669"/>
    <property type="project" value="InterPro"/>
</dbReference>
<dbReference type="Proteomes" id="UP000799770">
    <property type="component" value="Unassembled WGS sequence"/>
</dbReference>
<dbReference type="AlphaFoldDB" id="A0A6A5YKG1"/>
<evidence type="ECO:0000256" key="2">
    <source>
        <dbReference type="ARBA" id="ARBA00023242"/>
    </source>
</evidence>
<feature type="domain" description="Zn(2)-C6 fungal-type" evidence="4">
    <location>
        <begin position="1"/>
        <end position="31"/>
    </location>
</feature>
<dbReference type="GO" id="GO:0000981">
    <property type="term" value="F:DNA-binding transcription factor activity, RNA polymerase II-specific"/>
    <property type="evidence" value="ECO:0007669"/>
    <property type="project" value="InterPro"/>
</dbReference>
<feature type="region of interest" description="Disordered" evidence="3">
    <location>
        <begin position="149"/>
        <end position="171"/>
    </location>
</feature>
<dbReference type="PANTHER" id="PTHR47654:SF5">
    <property type="entry name" value="TRANSCRIPTION FACTOR DOMAIN-CONTAINING PROTEIN"/>
    <property type="match status" value="1"/>
</dbReference>
<dbReference type="InterPro" id="IPR053230">
    <property type="entry name" value="Trans_reg_galc"/>
</dbReference>
<dbReference type="CDD" id="cd12148">
    <property type="entry name" value="fungal_TF_MHR"/>
    <property type="match status" value="1"/>
</dbReference>
<feature type="non-terminal residue" evidence="5">
    <location>
        <position position="1"/>
    </location>
</feature>
<dbReference type="Gene3D" id="4.10.240.10">
    <property type="entry name" value="Zn(2)-C6 fungal-type DNA-binding domain"/>
    <property type="match status" value="1"/>
</dbReference>
<dbReference type="PROSITE" id="PS50048">
    <property type="entry name" value="ZN2_CY6_FUNGAL_2"/>
    <property type="match status" value="1"/>
</dbReference>
<dbReference type="EMBL" id="ML977360">
    <property type="protein sequence ID" value="KAF2106648.1"/>
    <property type="molecule type" value="Genomic_DNA"/>
</dbReference>
<evidence type="ECO:0000256" key="3">
    <source>
        <dbReference type="SAM" id="MobiDB-lite"/>
    </source>
</evidence>
<evidence type="ECO:0000313" key="5">
    <source>
        <dbReference type="EMBL" id="KAF2106648.1"/>
    </source>
</evidence>
<gene>
    <name evidence="5" type="ORF">BDV96DRAFT_457194</name>
</gene>
<evidence type="ECO:0000256" key="1">
    <source>
        <dbReference type="ARBA" id="ARBA00022723"/>
    </source>
</evidence>
<feature type="non-terminal residue" evidence="5">
    <location>
        <position position="666"/>
    </location>
</feature>
<evidence type="ECO:0000313" key="6">
    <source>
        <dbReference type="Proteomes" id="UP000799770"/>
    </source>
</evidence>
<protein>
    <recommendedName>
        <fullName evidence="4">Zn(2)-C6 fungal-type domain-containing protein</fullName>
    </recommendedName>
</protein>
<dbReference type="SMART" id="SM00066">
    <property type="entry name" value="GAL4"/>
    <property type="match status" value="1"/>
</dbReference>
<dbReference type="Pfam" id="PF00172">
    <property type="entry name" value="Zn_clus"/>
    <property type="match status" value="1"/>
</dbReference>
<keyword evidence="6" id="KW-1185">Reference proteome</keyword>
<name>A0A6A5YKG1_9PLEO</name>
<dbReference type="InterPro" id="IPR036864">
    <property type="entry name" value="Zn2-C6_fun-type_DNA-bd_sf"/>
</dbReference>
<evidence type="ECO:0000259" key="4">
    <source>
        <dbReference type="PROSITE" id="PS50048"/>
    </source>
</evidence>
<organism evidence="5 6">
    <name type="scientific">Lophiotrema nucula</name>
    <dbReference type="NCBI Taxonomy" id="690887"/>
    <lineage>
        <taxon>Eukaryota</taxon>
        <taxon>Fungi</taxon>
        <taxon>Dikarya</taxon>
        <taxon>Ascomycota</taxon>
        <taxon>Pezizomycotina</taxon>
        <taxon>Dothideomycetes</taxon>
        <taxon>Pleosporomycetidae</taxon>
        <taxon>Pleosporales</taxon>
        <taxon>Lophiotremataceae</taxon>
        <taxon>Lophiotrema</taxon>
    </lineage>
</organism>
<dbReference type="PANTHER" id="PTHR47654">
    <property type="entry name" value="ZN(II)2CYS6 TRANSCRIPTION FACTOR (EUROFUNG)-RELATED"/>
    <property type="match status" value="1"/>
</dbReference>
<dbReference type="PROSITE" id="PS00463">
    <property type="entry name" value="ZN2_CY6_FUNGAL_1"/>
    <property type="match status" value="1"/>
</dbReference>
<dbReference type="SUPFAM" id="SSF57701">
    <property type="entry name" value="Zn2/Cys6 DNA-binding domain"/>
    <property type="match status" value="1"/>
</dbReference>
<dbReference type="GO" id="GO:0006351">
    <property type="term" value="P:DNA-templated transcription"/>
    <property type="evidence" value="ECO:0007669"/>
    <property type="project" value="InterPro"/>
</dbReference>
<reference evidence="5" key="1">
    <citation type="journal article" date="2020" name="Stud. Mycol.">
        <title>101 Dothideomycetes genomes: a test case for predicting lifestyles and emergence of pathogens.</title>
        <authorList>
            <person name="Haridas S."/>
            <person name="Albert R."/>
            <person name="Binder M."/>
            <person name="Bloem J."/>
            <person name="Labutti K."/>
            <person name="Salamov A."/>
            <person name="Andreopoulos B."/>
            <person name="Baker S."/>
            <person name="Barry K."/>
            <person name="Bills G."/>
            <person name="Bluhm B."/>
            <person name="Cannon C."/>
            <person name="Castanera R."/>
            <person name="Culley D."/>
            <person name="Daum C."/>
            <person name="Ezra D."/>
            <person name="Gonzalez J."/>
            <person name="Henrissat B."/>
            <person name="Kuo A."/>
            <person name="Liang C."/>
            <person name="Lipzen A."/>
            <person name="Lutzoni F."/>
            <person name="Magnuson J."/>
            <person name="Mondo S."/>
            <person name="Nolan M."/>
            <person name="Ohm R."/>
            <person name="Pangilinan J."/>
            <person name="Park H.-J."/>
            <person name="Ramirez L."/>
            <person name="Alfaro M."/>
            <person name="Sun H."/>
            <person name="Tritt A."/>
            <person name="Yoshinaga Y."/>
            <person name="Zwiers L.-H."/>
            <person name="Turgeon B."/>
            <person name="Goodwin S."/>
            <person name="Spatafora J."/>
            <person name="Crous P."/>
            <person name="Grigoriev I."/>
        </authorList>
    </citation>
    <scope>NUCLEOTIDE SEQUENCE</scope>
    <source>
        <strain evidence="5">CBS 627.86</strain>
    </source>
</reference>
<dbReference type="CDD" id="cd00067">
    <property type="entry name" value="GAL4"/>
    <property type="match status" value="1"/>
</dbReference>